<evidence type="ECO:0000313" key="3">
    <source>
        <dbReference type="Proteomes" id="UP001201812"/>
    </source>
</evidence>
<feature type="compositionally biased region" description="Basic and acidic residues" evidence="1">
    <location>
        <begin position="19"/>
        <end position="28"/>
    </location>
</feature>
<dbReference type="Proteomes" id="UP001201812">
    <property type="component" value="Unassembled WGS sequence"/>
</dbReference>
<dbReference type="EMBL" id="JAKKPZ010000004">
    <property type="protein sequence ID" value="KAI1722069.1"/>
    <property type="molecule type" value="Genomic_DNA"/>
</dbReference>
<reference evidence="2" key="1">
    <citation type="submission" date="2022-01" db="EMBL/GenBank/DDBJ databases">
        <title>Genome Sequence Resource for Two Populations of Ditylenchus destructor, the Migratory Endoparasitic Phytonematode.</title>
        <authorList>
            <person name="Zhang H."/>
            <person name="Lin R."/>
            <person name="Xie B."/>
        </authorList>
    </citation>
    <scope>NUCLEOTIDE SEQUENCE</scope>
    <source>
        <strain evidence="2">BazhouSP</strain>
    </source>
</reference>
<gene>
    <name evidence="2" type="ORF">DdX_04367</name>
</gene>
<comment type="caution">
    <text evidence="2">The sequence shown here is derived from an EMBL/GenBank/DDBJ whole genome shotgun (WGS) entry which is preliminary data.</text>
</comment>
<feature type="region of interest" description="Disordered" evidence="1">
    <location>
        <begin position="1"/>
        <end position="87"/>
    </location>
</feature>
<evidence type="ECO:0000313" key="2">
    <source>
        <dbReference type="EMBL" id="KAI1722069.1"/>
    </source>
</evidence>
<feature type="compositionally biased region" description="Basic and acidic residues" evidence="1">
    <location>
        <begin position="65"/>
        <end position="79"/>
    </location>
</feature>
<proteinExistence type="predicted"/>
<organism evidence="2 3">
    <name type="scientific">Ditylenchus destructor</name>
    <dbReference type="NCBI Taxonomy" id="166010"/>
    <lineage>
        <taxon>Eukaryota</taxon>
        <taxon>Metazoa</taxon>
        <taxon>Ecdysozoa</taxon>
        <taxon>Nematoda</taxon>
        <taxon>Chromadorea</taxon>
        <taxon>Rhabditida</taxon>
        <taxon>Tylenchina</taxon>
        <taxon>Tylenchomorpha</taxon>
        <taxon>Sphaerularioidea</taxon>
        <taxon>Anguinidae</taxon>
        <taxon>Anguininae</taxon>
        <taxon>Ditylenchus</taxon>
    </lineage>
</organism>
<feature type="compositionally biased region" description="Basic and acidic residues" evidence="1">
    <location>
        <begin position="42"/>
        <end position="53"/>
    </location>
</feature>
<evidence type="ECO:0000256" key="1">
    <source>
        <dbReference type="SAM" id="MobiDB-lite"/>
    </source>
</evidence>
<feature type="compositionally biased region" description="Polar residues" evidence="1">
    <location>
        <begin position="1"/>
        <end position="18"/>
    </location>
</feature>
<protein>
    <submittedName>
        <fullName evidence="2">Uncharacterized protein</fullName>
    </submittedName>
</protein>
<sequence length="87" mass="9947">MSTHLNSDITDVPPQTNEDVNKKQDRNVSKKLTSFGTYTNGKDSKILPRHDLSDFEGGGSLFGRTKREGRDERQTERAPHTSYKFYL</sequence>
<feature type="compositionally biased region" description="Polar residues" evidence="1">
    <location>
        <begin position="30"/>
        <end position="41"/>
    </location>
</feature>
<dbReference type="AlphaFoldDB" id="A0AAD4NEE9"/>
<keyword evidence="3" id="KW-1185">Reference proteome</keyword>
<accession>A0AAD4NEE9</accession>
<name>A0AAD4NEE9_9BILA</name>